<name>A0AAQ4FE98_AMBAM</name>
<accession>A0AAQ4FE98</accession>
<evidence type="ECO:0000313" key="1">
    <source>
        <dbReference type="EMBL" id="KAK8784958.1"/>
    </source>
</evidence>
<organism evidence="1 2">
    <name type="scientific">Amblyomma americanum</name>
    <name type="common">Lone star tick</name>
    <dbReference type="NCBI Taxonomy" id="6943"/>
    <lineage>
        <taxon>Eukaryota</taxon>
        <taxon>Metazoa</taxon>
        <taxon>Ecdysozoa</taxon>
        <taxon>Arthropoda</taxon>
        <taxon>Chelicerata</taxon>
        <taxon>Arachnida</taxon>
        <taxon>Acari</taxon>
        <taxon>Parasitiformes</taxon>
        <taxon>Ixodida</taxon>
        <taxon>Ixodoidea</taxon>
        <taxon>Ixodidae</taxon>
        <taxon>Amblyomminae</taxon>
        <taxon>Amblyomma</taxon>
    </lineage>
</organism>
<keyword evidence="2" id="KW-1185">Reference proteome</keyword>
<evidence type="ECO:0000313" key="2">
    <source>
        <dbReference type="Proteomes" id="UP001321473"/>
    </source>
</evidence>
<protein>
    <submittedName>
        <fullName evidence="1">Uncharacterized protein</fullName>
    </submittedName>
</protein>
<sequence length="69" mass="8031">MKTFSYNKSCSLYFCVRGKKISIKILATYVQSMFINSPKARTALEPLHLWPRQKCMLNLPMIMPLITHP</sequence>
<proteinExistence type="predicted"/>
<reference evidence="1 2" key="1">
    <citation type="journal article" date="2023" name="Arcadia Sci">
        <title>De novo assembly of a long-read Amblyomma americanum tick genome.</title>
        <authorList>
            <person name="Chou S."/>
            <person name="Poskanzer K.E."/>
            <person name="Rollins M."/>
            <person name="Thuy-Boun P.S."/>
        </authorList>
    </citation>
    <scope>NUCLEOTIDE SEQUENCE [LARGE SCALE GENOMIC DNA]</scope>
    <source>
        <strain evidence="1">F_SG_1</strain>
        <tissue evidence="1">Salivary glands</tissue>
    </source>
</reference>
<gene>
    <name evidence="1" type="ORF">V5799_008683</name>
</gene>
<comment type="caution">
    <text evidence="1">The sequence shown here is derived from an EMBL/GenBank/DDBJ whole genome shotgun (WGS) entry which is preliminary data.</text>
</comment>
<dbReference type="Proteomes" id="UP001321473">
    <property type="component" value="Unassembled WGS sequence"/>
</dbReference>
<dbReference type="AlphaFoldDB" id="A0AAQ4FE98"/>
<dbReference type="EMBL" id="JARKHS020004072">
    <property type="protein sequence ID" value="KAK8784958.1"/>
    <property type="molecule type" value="Genomic_DNA"/>
</dbReference>